<dbReference type="AlphaFoldDB" id="A0A2W1BSV2"/>
<keyword evidence="3" id="KW-1185">Reference proteome</keyword>
<reference evidence="2 3" key="1">
    <citation type="journal article" date="2017" name="BMC Biol.">
        <title>Genomic innovations, transcriptional plasticity and gene loss underlying the evolution and divergence of two highly polyphagous and invasive Helicoverpa pest species.</title>
        <authorList>
            <person name="Pearce S.L."/>
            <person name="Clarke D.F."/>
            <person name="East P.D."/>
            <person name="Elfekih S."/>
            <person name="Gordon K.H."/>
            <person name="Jermiin L.S."/>
            <person name="McGaughran A."/>
            <person name="Oakeshott J.G."/>
            <person name="Papanikolaou A."/>
            <person name="Perera O.P."/>
            <person name="Rane R.V."/>
            <person name="Richards S."/>
            <person name="Tay W.T."/>
            <person name="Walsh T.K."/>
            <person name="Anderson A."/>
            <person name="Anderson C.J."/>
            <person name="Asgari S."/>
            <person name="Board P.G."/>
            <person name="Bretschneider A."/>
            <person name="Campbell P.M."/>
            <person name="Chertemps T."/>
            <person name="Christeller J.T."/>
            <person name="Coppin C.W."/>
            <person name="Downes S.J."/>
            <person name="Duan G."/>
            <person name="Farnsworth C.A."/>
            <person name="Good R.T."/>
            <person name="Han L.B."/>
            <person name="Han Y.C."/>
            <person name="Hatje K."/>
            <person name="Horne I."/>
            <person name="Huang Y.P."/>
            <person name="Hughes D.S."/>
            <person name="Jacquin-Joly E."/>
            <person name="James W."/>
            <person name="Jhangiani S."/>
            <person name="Kollmar M."/>
            <person name="Kuwar S.S."/>
            <person name="Li S."/>
            <person name="Liu N.Y."/>
            <person name="Maibeche M.T."/>
            <person name="Miller J.R."/>
            <person name="Montagne N."/>
            <person name="Perry T."/>
            <person name="Qu J."/>
            <person name="Song S.V."/>
            <person name="Sutton G.G."/>
            <person name="Vogel H."/>
            <person name="Walenz B.P."/>
            <person name="Xu W."/>
            <person name="Zhang H.J."/>
            <person name="Zou Z."/>
            <person name="Batterham P."/>
            <person name="Edwards O.R."/>
            <person name="Feyereisen R."/>
            <person name="Gibbs R.A."/>
            <person name="Heckel D.G."/>
            <person name="McGrath A."/>
            <person name="Robin C."/>
            <person name="Scherer S.E."/>
            <person name="Worley K.C."/>
            <person name="Wu Y.D."/>
        </authorList>
    </citation>
    <scope>NUCLEOTIDE SEQUENCE [LARGE SCALE GENOMIC DNA]</scope>
    <source>
        <strain evidence="2">Harm_GR_Male_#8</strain>
        <tissue evidence="2">Whole organism</tissue>
    </source>
</reference>
<feature type="compositionally biased region" description="Polar residues" evidence="1">
    <location>
        <begin position="184"/>
        <end position="199"/>
    </location>
</feature>
<feature type="region of interest" description="Disordered" evidence="1">
    <location>
        <begin position="174"/>
        <end position="199"/>
    </location>
</feature>
<evidence type="ECO:0000256" key="1">
    <source>
        <dbReference type="SAM" id="MobiDB-lite"/>
    </source>
</evidence>
<name>A0A2W1BSV2_HELAM</name>
<dbReference type="PANTHER" id="PTHR46409">
    <property type="entry name" value="HTH PSQ-TYPE DOMAIN-CONTAINING PROTEIN"/>
    <property type="match status" value="1"/>
</dbReference>
<dbReference type="Proteomes" id="UP000249218">
    <property type="component" value="Unassembled WGS sequence"/>
</dbReference>
<evidence type="ECO:0000313" key="3">
    <source>
        <dbReference type="Proteomes" id="UP000249218"/>
    </source>
</evidence>
<sequence>MTSLTRKKTKLRVIEKFPEKMKCNNLPTYEDVLRHYEWVRHEMKRSNNKEPQAKRISSEVVRAIIEIWNKASIPTVTEVRVNQLLLSYCNQYRQLLKNYDRVPKSQSYLDKIHNFITKSAELFDIASCKCKEFRACKCGKSKTVPVKERSFLVDQRTVRRMAIGNIDAETTKKLQNKCERSQRQQKSMEPQPCTSKSICMSSSDNEAEISIEDEDYQHKDTSNKGRKRKIPSIALDKLSEICDRYGVSYRAGAAIASATLSDTKDKSSNSPPTVIDHNKLRRDRVKRRRTLLKNRKLETLEALFFDGRKDQTLYCVKDKNKFYRRIRVEEHITMIQEPGSIYLGHVTPPTGTSKDIEQAMFSYLSEKNINLDSLVAIGCDGTNTNTGRKNGIIVQLERRFGKPMQWLICQLHANELPLRHLIQHLDGKTTGPVAFSGPIGKLLKTCETREITRFEPIAVCLPDLSKIKLSSDQQYLYDMCVAVSTGSVSYDLAKRFPGKMSHARWLTTANRILRLYVSTEQPTNELMLMANYICKTYSPTWFQIKINSSCKDGARNLWFLIKSSRYLSEDIKALLDPVIERNAYFAHPENLLLSMLTDDNKHIRELGCRRIIKARGLRQATMMRSFVIPKINFECQNYYDMIDWQNKSLVLTEPPLLRNLETDDLKKIVVEGNIEKFDFPKFPCHTQSVERCVKLTTEAAGSVAGQVAREGYIACKQNSRQIMPKFNSKKDFK</sequence>
<organism evidence="2 3">
    <name type="scientific">Helicoverpa armigera</name>
    <name type="common">Cotton bollworm</name>
    <name type="synonym">Heliothis armigera</name>
    <dbReference type="NCBI Taxonomy" id="29058"/>
    <lineage>
        <taxon>Eukaryota</taxon>
        <taxon>Metazoa</taxon>
        <taxon>Ecdysozoa</taxon>
        <taxon>Arthropoda</taxon>
        <taxon>Hexapoda</taxon>
        <taxon>Insecta</taxon>
        <taxon>Pterygota</taxon>
        <taxon>Neoptera</taxon>
        <taxon>Endopterygota</taxon>
        <taxon>Lepidoptera</taxon>
        <taxon>Glossata</taxon>
        <taxon>Ditrysia</taxon>
        <taxon>Noctuoidea</taxon>
        <taxon>Noctuidae</taxon>
        <taxon>Heliothinae</taxon>
        <taxon>Helicoverpa</taxon>
    </lineage>
</organism>
<dbReference type="EMBL" id="KZ149911">
    <property type="protein sequence ID" value="PZC78138.1"/>
    <property type="molecule type" value="Genomic_DNA"/>
</dbReference>
<protein>
    <submittedName>
        <fullName evidence="2">Uncharacterized protein</fullName>
    </submittedName>
</protein>
<evidence type="ECO:0000313" key="2">
    <source>
        <dbReference type="EMBL" id="PZC78138.1"/>
    </source>
</evidence>
<accession>A0A2W1BSV2</accession>
<gene>
    <name evidence="2" type="primary">HaOG202589</name>
    <name evidence="2" type="ORF">B5X24_HaOG202589</name>
</gene>
<proteinExistence type="predicted"/>
<dbReference type="PANTHER" id="PTHR46409:SF1">
    <property type="entry name" value="HTH PSQ-TYPE DOMAIN-CONTAINING PROTEIN"/>
    <property type="match status" value="1"/>
</dbReference>